<keyword evidence="1" id="KW-0560">Oxidoreductase</keyword>
<dbReference type="AlphaFoldDB" id="A0A7W8U7V6"/>
<evidence type="ECO:0000313" key="1">
    <source>
        <dbReference type="EMBL" id="MBB5534461.1"/>
    </source>
</evidence>
<gene>
    <name evidence="1" type="ORF">GGD55_001132</name>
</gene>
<dbReference type="Gene3D" id="3.30.1360.120">
    <property type="entry name" value="Probable tRNA modification gtpase trme, domain 1"/>
    <property type="match status" value="1"/>
</dbReference>
<dbReference type="InterPro" id="IPR007375">
    <property type="entry name" value="SoxG"/>
</dbReference>
<dbReference type="Pfam" id="PF04268">
    <property type="entry name" value="SoxG"/>
    <property type="match status" value="1"/>
</dbReference>
<keyword evidence="2" id="KW-1185">Reference proteome</keyword>
<dbReference type="EC" id="1.5.3.1" evidence="1"/>
<proteinExistence type="predicted"/>
<dbReference type="SUPFAM" id="SSF103025">
    <property type="entry name" value="Folate-binding domain"/>
    <property type="match status" value="1"/>
</dbReference>
<organism evidence="1 2">
    <name type="scientific">Rhizobium giardinii</name>
    <dbReference type="NCBI Taxonomy" id="56731"/>
    <lineage>
        <taxon>Bacteria</taxon>
        <taxon>Pseudomonadati</taxon>
        <taxon>Pseudomonadota</taxon>
        <taxon>Alphaproteobacteria</taxon>
        <taxon>Hyphomicrobiales</taxon>
        <taxon>Rhizobiaceae</taxon>
        <taxon>Rhizobium/Agrobacterium group</taxon>
        <taxon>Rhizobium</taxon>
    </lineage>
</organism>
<comment type="caution">
    <text evidence="1">The sequence shown here is derived from an EMBL/GenBank/DDBJ whole genome shotgun (WGS) entry which is preliminary data.</text>
</comment>
<accession>A0A7W8U7V6</accession>
<dbReference type="GO" id="GO:0008115">
    <property type="term" value="F:sarcosine oxidase activity"/>
    <property type="evidence" value="ECO:0007669"/>
    <property type="project" value="UniProtKB-EC"/>
</dbReference>
<dbReference type="RefSeq" id="WP_018326729.1">
    <property type="nucleotide sequence ID" value="NZ_JACHBK010000002.1"/>
</dbReference>
<evidence type="ECO:0000313" key="2">
    <source>
        <dbReference type="Proteomes" id="UP000585507"/>
    </source>
</evidence>
<reference evidence="1 2" key="1">
    <citation type="submission" date="2020-08" db="EMBL/GenBank/DDBJ databases">
        <title>Genomic Encyclopedia of Type Strains, Phase IV (KMG-V): Genome sequencing to study the core and pangenomes of soil and plant-associated prokaryotes.</title>
        <authorList>
            <person name="Whitman W."/>
        </authorList>
    </citation>
    <scope>NUCLEOTIDE SEQUENCE [LARGE SCALE GENOMIC DNA]</scope>
    <source>
        <strain evidence="1 2">SEMIA 4084</strain>
    </source>
</reference>
<dbReference type="InterPro" id="IPR027266">
    <property type="entry name" value="TrmE/GcvT-like"/>
</dbReference>
<sequence>MTKTYISHHPLEGRIPLDPGIRAVDHLEVPRRQAIVTVMAADGEETAVAAALTTMSEPSLRFVGPGEWLVVSQSETPDGLLRRSLSLVLADTAYVLDQSDGRIVLRLSGPNVRRILAKGVAIDLHPSVFAIGAASNLLCGHISVNLARTGENEFELIVTRSLAESLFDDLRLMGREFGLSVDFSG</sequence>
<dbReference type="EMBL" id="JACHBK010000002">
    <property type="protein sequence ID" value="MBB5534461.1"/>
    <property type="molecule type" value="Genomic_DNA"/>
</dbReference>
<protein>
    <submittedName>
        <fullName evidence="1">Sarcosine oxidase subunit gamma</fullName>
        <ecNumber evidence="1">1.5.3.1</ecNumber>
    </submittedName>
</protein>
<name>A0A7W8U7V6_9HYPH</name>
<dbReference type="Proteomes" id="UP000585507">
    <property type="component" value="Unassembled WGS sequence"/>
</dbReference>